<dbReference type="Gene3D" id="1.10.10.10">
    <property type="entry name" value="Winged helix-like DNA-binding domain superfamily/Winged helix DNA-binding domain"/>
    <property type="match status" value="1"/>
</dbReference>
<dbReference type="InterPro" id="IPR000600">
    <property type="entry name" value="ROK"/>
</dbReference>
<protein>
    <submittedName>
        <fullName evidence="2">Transcriptional regulator, ROK family</fullName>
    </submittedName>
</protein>
<dbReference type="InterPro" id="IPR043129">
    <property type="entry name" value="ATPase_NBD"/>
</dbReference>
<dbReference type="InterPro" id="IPR036390">
    <property type="entry name" value="WH_DNA-bd_sf"/>
</dbReference>
<reference evidence="2 3" key="1">
    <citation type="submission" date="2013-02" db="EMBL/GenBank/DDBJ databases">
        <authorList>
            <person name="Fiebig A."/>
            <person name="Goeker M."/>
            <person name="Klenk H.-P.P."/>
        </authorList>
    </citation>
    <scope>NUCLEOTIDE SEQUENCE [LARGE SCALE GENOMIC DNA]</scope>
    <source>
        <strain evidence="2 3">DSM 19309</strain>
    </source>
</reference>
<dbReference type="EMBL" id="AOSK01000118">
    <property type="protein sequence ID" value="EYD74280.1"/>
    <property type="molecule type" value="Genomic_DNA"/>
</dbReference>
<dbReference type="OrthoDB" id="9810372at2"/>
<sequence>MGSGGANVRALRPPSSLDEADVLLARALQRQPKSRGELAQETGWSRNTVAAKVGRLMDEGWVVETGDGRGDRGRPFVRYALNSAAALVFLARFDAEGIDAAVCTLAGDLVAAERHDLGADLEPERAVDQLAQLLDAMATRPGLDRRRIRAMVVGVPGPVSGRRRTVPWSKVGVLPADLAERFGMAVAVENDANLMALGARHEHLDVDSLLFLLVQTGIGAGLVLSGRLHRGLSGWAGEVGHIPVEAAKDRPCSCGNRGCLALVAANPALMRAISTPARPVNTVADLKRLVQSGDIDAIMALRQAGRHIGEAIVGLVVGAAPELIAVGGHIAEIGDHVITGIRETLAQKTPPPISSQIRIVATQDHDRAAVRGATDLAFDLLFPAAR</sequence>
<dbReference type="AlphaFoldDB" id="A0A017HIW8"/>
<dbReference type="PROSITE" id="PS01125">
    <property type="entry name" value="ROK"/>
    <property type="match status" value="1"/>
</dbReference>
<comment type="similarity">
    <text evidence="1">Belongs to the ROK (NagC/XylR) family.</text>
</comment>
<evidence type="ECO:0000256" key="1">
    <source>
        <dbReference type="ARBA" id="ARBA00006479"/>
    </source>
</evidence>
<accession>A0A017HIW8</accession>
<dbReference type="SUPFAM" id="SSF46785">
    <property type="entry name" value="Winged helix' DNA-binding domain"/>
    <property type="match status" value="1"/>
</dbReference>
<name>A0A017HIW8_9RHOB</name>
<comment type="caution">
    <text evidence="2">The sequence shown here is derived from an EMBL/GenBank/DDBJ whole genome shotgun (WGS) entry which is preliminary data.</text>
</comment>
<dbReference type="RefSeq" id="WP_037279946.1">
    <property type="nucleotide sequence ID" value="NZ_KK088567.1"/>
</dbReference>
<proteinExistence type="inferred from homology"/>
<dbReference type="SUPFAM" id="SSF53067">
    <property type="entry name" value="Actin-like ATPase domain"/>
    <property type="match status" value="1"/>
</dbReference>
<dbReference type="Pfam" id="PF00480">
    <property type="entry name" value="ROK"/>
    <property type="match status" value="1"/>
</dbReference>
<dbReference type="HOGENOM" id="CLU_036604_13_3_5"/>
<dbReference type="STRING" id="442562.Rumeso_04144"/>
<dbReference type="InterPro" id="IPR049874">
    <property type="entry name" value="ROK_cs"/>
</dbReference>
<evidence type="ECO:0000313" key="2">
    <source>
        <dbReference type="EMBL" id="EYD74280.1"/>
    </source>
</evidence>
<dbReference type="PANTHER" id="PTHR18964">
    <property type="entry name" value="ROK (REPRESSOR, ORF, KINASE) FAMILY"/>
    <property type="match status" value="1"/>
</dbReference>
<organism evidence="2 3">
    <name type="scientific">Rubellimicrobium mesophilum DSM 19309</name>
    <dbReference type="NCBI Taxonomy" id="442562"/>
    <lineage>
        <taxon>Bacteria</taxon>
        <taxon>Pseudomonadati</taxon>
        <taxon>Pseudomonadota</taxon>
        <taxon>Alphaproteobacteria</taxon>
        <taxon>Rhodobacterales</taxon>
        <taxon>Roseobacteraceae</taxon>
        <taxon>Rubellimicrobium</taxon>
    </lineage>
</organism>
<dbReference type="Gene3D" id="3.30.420.40">
    <property type="match status" value="2"/>
</dbReference>
<dbReference type="Proteomes" id="UP000019666">
    <property type="component" value="Unassembled WGS sequence"/>
</dbReference>
<dbReference type="PANTHER" id="PTHR18964:SF173">
    <property type="entry name" value="GLUCOKINASE"/>
    <property type="match status" value="1"/>
</dbReference>
<dbReference type="InterPro" id="IPR036388">
    <property type="entry name" value="WH-like_DNA-bd_sf"/>
</dbReference>
<gene>
    <name evidence="2" type="ORF">Rumeso_04144</name>
</gene>
<keyword evidence="3" id="KW-1185">Reference proteome</keyword>
<evidence type="ECO:0000313" key="3">
    <source>
        <dbReference type="Proteomes" id="UP000019666"/>
    </source>
</evidence>